<dbReference type="Proteomes" id="UP000199024">
    <property type="component" value="Unassembled WGS sequence"/>
</dbReference>
<evidence type="ECO:0000259" key="6">
    <source>
        <dbReference type="Pfam" id="PF04542"/>
    </source>
</evidence>
<evidence type="ECO:0000313" key="8">
    <source>
        <dbReference type="EMBL" id="SFS16523.1"/>
    </source>
</evidence>
<reference evidence="8 9" key="1">
    <citation type="submission" date="2016-10" db="EMBL/GenBank/DDBJ databases">
        <authorList>
            <person name="de Groot N.N."/>
        </authorList>
    </citation>
    <scope>NUCLEOTIDE SEQUENCE [LARGE SCALE GENOMIC DNA]</scope>
    <source>
        <strain evidence="8 9">DSM 21001</strain>
    </source>
</reference>
<name>A0A1I6MLE6_9BACT</name>
<dbReference type="STRING" id="474950.SAMN05421771_2927"/>
<dbReference type="PANTHER" id="PTHR43133:SF8">
    <property type="entry name" value="RNA POLYMERASE SIGMA FACTOR HI_1459-RELATED"/>
    <property type="match status" value="1"/>
</dbReference>
<evidence type="ECO:0000256" key="4">
    <source>
        <dbReference type="ARBA" id="ARBA00023125"/>
    </source>
</evidence>
<evidence type="ECO:0000256" key="1">
    <source>
        <dbReference type="ARBA" id="ARBA00010641"/>
    </source>
</evidence>
<feature type="domain" description="RNA polymerase sigma factor 70 region 4 type 2" evidence="7">
    <location>
        <begin position="153"/>
        <end position="203"/>
    </location>
</feature>
<keyword evidence="9" id="KW-1185">Reference proteome</keyword>
<evidence type="ECO:0000256" key="2">
    <source>
        <dbReference type="ARBA" id="ARBA00023015"/>
    </source>
</evidence>
<dbReference type="GO" id="GO:0016987">
    <property type="term" value="F:sigma factor activity"/>
    <property type="evidence" value="ECO:0007669"/>
    <property type="project" value="UniProtKB-KW"/>
</dbReference>
<dbReference type="RefSeq" id="WP_089839962.1">
    <property type="nucleotide sequence ID" value="NZ_FOZL01000001.1"/>
</dbReference>
<organism evidence="8 9">
    <name type="scientific">Granulicella pectinivorans</name>
    <dbReference type="NCBI Taxonomy" id="474950"/>
    <lineage>
        <taxon>Bacteria</taxon>
        <taxon>Pseudomonadati</taxon>
        <taxon>Acidobacteriota</taxon>
        <taxon>Terriglobia</taxon>
        <taxon>Terriglobales</taxon>
        <taxon>Acidobacteriaceae</taxon>
        <taxon>Granulicella</taxon>
    </lineage>
</organism>
<dbReference type="SUPFAM" id="SSF88946">
    <property type="entry name" value="Sigma2 domain of RNA polymerase sigma factors"/>
    <property type="match status" value="1"/>
</dbReference>
<gene>
    <name evidence="8" type="ORF">SAMN05421771_2927</name>
</gene>
<dbReference type="InterPro" id="IPR039425">
    <property type="entry name" value="RNA_pol_sigma-70-like"/>
</dbReference>
<dbReference type="InterPro" id="IPR007627">
    <property type="entry name" value="RNA_pol_sigma70_r2"/>
</dbReference>
<dbReference type="Pfam" id="PF04542">
    <property type="entry name" value="Sigma70_r2"/>
    <property type="match status" value="1"/>
</dbReference>
<evidence type="ECO:0000313" key="9">
    <source>
        <dbReference type="Proteomes" id="UP000199024"/>
    </source>
</evidence>
<dbReference type="InterPro" id="IPR014284">
    <property type="entry name" value="RNA_pol_sigma-70_dom"/>
</dbReference>
<keyword evidence="5" id="KW-0804">Transcription</keyword>
<evidence type="ECO:0000256" key="5">
    <source>
        <dbReference type="ARBA" id="ARBA00023163"/>
    </source>
</evidence>
<dbReference type="InterPro" id="IPR013249">
    <property type="entry name" value="RNA_pol_sigma70_r4_t2"/>
</dbReference>
<keyword evidence="2" id="KW-0805">Transcription regulation</keyword>
<dbReference type="PANTHER" id="PTHR43133">
    <property type="entry name" value="RNA POLYMERASE ECF-TYPE SIGMA FACTO"/>
    <property type="match status" value="1"/>
</dbReference>
<dbReference type="Pfam" id="PF08281">
    <property type="entry name" value="Sigma70_r4_2"/>
    <property type="match status" value="1"/>
</dbReference>
<dbReference type="SUPFAM" id="SSF88659">
    <property type="entry name" value="Sigma3 and sigma4 domains of RNA polymerase sigma factors"/>
    <property type="match status" value="1"/>
</dbReference>
<keyword evidence="3" id="KW-0731">Sigma factor</keyword>
<comment type="similarity">
    <text evidence="1">Belongs to the sigma-70 factor family. ECF subfamily.</text>
</comment>
<dbReference type="InterPro" id="IPR013324">
    <property type="entry name" value="RNA_pol_sigma_r3/r4-like"/>
</dbReference>
<dbReference type="NCBIfam" id="TIGR02937">
    <property type="entry name" value="sigma70-ECF"/>
    <property type="match status" value="1"/>
</dbReference>
<dbReference type="AlphaFoldDB" id="A0A1I6MLE6"/>
<keyword evidence="4" id="KW-0238">DNA-binding</keyword>
<dbReference type="InterPro" id="IPR013325">
    <property type="entry name" value="RNA_pol_sigma_r2"/>
</dbReference>
<dbReference type="CDD" id="cd06171">
    <property type="entry name" value="Sigma70_r4"/>
    <property type="match status" value="1"/>
</dbReference>
<dbReference type="GO" id="GO:0003677">
    <property type="term" value="F:DNA binding"/>
    <property type="evidence" value="ECO:0007669"/>
    <property type="project" value="UniProtKB-KW"/>
</dbReference>
<dbReference type="Gene3D" id="1.10.1740.10">
    <property type="match status" value="1"/>
</dbReference>
<dbReference type="OrthoDB" id="112772at2"/>
<evidence type="ECO:0000259" key="7">
    <source>
        <dbReference type="Pfam" id="PF08281"/>
    </source>
</evidence>
<evidence type="ECO:0000256" key="3">
    <source>
        <dbReference type="ARBA" id="ARBA00023082"/>
    </source>
</evidence>
<dbReference type="EMBL" id="FOZL01000001">
    <property type="protein sequence ID" value="SFS16523.1"/>
    <property type="molecule type" value="Genomic_DNA"/>
</dbReference>
<dbReference type="GO" id="GO:0006352">
    <property type="term" value="P:DNA-templated transcription initiation"/>
    <property type="evidence" value="ECO:0007669"/>
    <property type="project" value="InterPro"/>
</dbReference>
<sequence length="212" mass="24205">MTSRFSQLVFAPVPSHLDALPSPDSPSLLSKLRQTLSTDEELALRLQQGQADALTVLFRRHSPLLFGIARRILRNESEAEDSVQQIFLDVFRSIHQFDPARGSFKSWLVMFAYQRTFNARRAMASNRYFQTDSFDEAQLFRQPPGAAETSILVNQLLSTLEPRQRRTIELIYGEGLTAEEAALRTGETVRVVRHNLYRGLEKIRKNAKGGRR</sequence>
<accession>A0A1I6MLE6</accession>
<dbReference type="Gene3D" id="1.10.10.10">
    <property type="entry name" value="Winged helix-like DNA-binding domain superfamily/Winged helix DNA-binding domain"/>
    <property type="match status" value="1"/>
</dbReference>
<proteinExistence type="inferred from homology"/>
<feature type="domain" description="RNA polymerase sigma-70 region 2" evidence="6">
    <location>
        <begin position="57"/>
        <end position="121"/>
    </location>
</feature>
<protein>
    <submittedName>
        <fullName evidence="8">RNA polymerase sigma-70 factor, ECF subfamily</fullName>
    </submittedName>
</protein>
<dbReference type="InterPro" id="IPR036388">
    <property type="entry name" value="WH-like_DNA-bd_sf"/>
</dbReference>